<name>A0A640WJK7_9GAMM</name>
<reference evidence="1 2" key="1">
    <citation type="submission" date="2019-08" db="EMBL/GenBank/DDBJ databases">
        <title>Bioinformatics analysis of the strain L3 and L5.</title>
        <authorList>
            <person name="Li X."/>
        </authorList>
    </citation>
    <scope>NUCLEOTIDE SEQUENCE [LARGE SCALE GENOMIC DNA]</scope>
    <source>
        <strain evidence="1 2">L3</strain>
    </source>
</reference>
<accession>A0A640WJK7</accession>
<dbReference type="Proteomes" id="UP000466024">
    <property type="component" value="Unassembled WGS sequence"/>
</dbReference>
<sequence length="155" mass="17295">MAAEFIVTEATPLHAADLAPRMREADTMEVWATWHATPTSALETSLALSTRAWAGLVNGSVVCMWGVAPTTILGGEGVAWLLGSDLIDKHKRAFVKAHARSLPAVLDCYSHVFNHVDARYTKSIEWLRWLGFEIQSAKPFGFQGLPFHRVDYWRD</sequence>
<dbReference type="RefSeq" id="WP_149433840.1">
    <property type="nucleotide sequence ID" value="NZ_VTPX01000001.1"/>
</dbReference>
<evidence type="ECO:0000313" key="2">
    <source>
        <dbReference type="Proteomes" id="UP000466024"/>
    </source>
</evidence>
<evidence type="ECO:0008006" key="3">
    <source>
        <dbReference type="Google" id="ProtNLM"/>
    </source>
</evidence>
<proteinExistence type="predicted"/>
<dbReference type="AlphaFoldDB" id="A0A640WJK7"/>
<protein>
    <recommendedName>
        <fullName evidence="3">DUF2833 domain-containing protein</fullName>
    </recommendedName>
</protein>
<dbReference type="EMBL" id="VTPX01000001">
    <property type="protein sequence ID" value="KAA0020721.1"/>
    <property type="molecule type" value="Genomic_DNA"/>
</dbReference>
<keyword evidence="2" id="KW-1185">Reference proteome</keyword>
<organism evidence="1 2">
    <name type="scientific">Salinicola corii</name>
    <dbReference type="NCBI Taxonomy" id="2606937"/>
    <lineage>
        <taxon>Bacteria</taxon>
        <taxon>Pseudomonadati</taxon>
        <taxon>Pseudomonadota</taxon>
        <taxon>Gammaproteobacteria</taxon>
        <taxon>Oceanospirillales</taxon>
        <taxon>Halomonadaceae</taxon>
        <taxon>Salinicola</taxon>
    </lineage>
</organism>
<comment type="caution">
    <text evidence="1">The sequence shown here is derived from an EMBL/GenBank/DDBJ whole genome shotgun (WGS) entry which is preliminary data.</text>
</comment>
<gene>
    <name evidence="1" type="ORF">F0A16_02730</name>
</gene>
<evidence type="ECO:0000313" key="1">
    <source>
        <dbReference type="EMBL" id="KAA0020721.1"/>
    </source>
</evidence>